<dbReference type="EMBL" id="CP061336">
    <property type="protein sequence ID" value="QNU65258.1"/>
    <property type="molecule type" value="Genomic_DNA"/>
</dbReference>
<dbReference type="NCBIfam" id="TIGR01470">
    <property type="entry name" value="cysG_Nterm"/>
    <property type="match status" value="1"/>
</dbReference>
<dbReference type="GO" id="GO:0019354">
    <property type="term" value="P:siroheme biosynthetic process"/>
    <property type="evidence" value="ECO:0007669"/>
    <property type="project" value="UniProtKB-UniPathway"/>
</dbReference>
<dbReference type="EC" id="1.3.1.76" evidence="2"/>
<evidence type="ECO:0000256" key="5">
    <source>
        <dbReference type="ARBA" id="ARBA00023244"/>
    </source>
</evidence>
<evidence type="ECO:0000256" key="2">
    <source>
        <dbReference type="ARBA" id="ARBA00012400"/>
    </source>
</evidence>
<dbReference type="InterPro" id="IPR042518">
    <property type="entry name" value="SirC_C"/>
</dbReference>
<evidence type="ECO:0000256" key="1">
    <source>
        <dbReference type="ARBA" id="ARBA00005010"/>
    </source>
</evidence>
<comment type="catalytic activity">
    <reaction evidence="6">
        <text>precorrin-2 + NAD(+) = sirohydrochlorin + NADH + 2 H(+)</text>
        <dbReference type="Rhea" id="RHEA:15613"/>
        <dbReference type="ChEBI" id="CHEBI:15378"/>
        <dbReference type="ChEBI" id="CHEBI:57540"/>
        <dbReference type="ChEBI" id="CHEBI:57945"/>
        <dbReference type="ChEBI" id="CHEBI:58351"/>
        <dbReference type="ChEBI" id="CHEBI:58827"/>
        <dbReference type="EC" id="1.3.1.76"/>
    </reaction>
</comment>
<keyword evidence="9" id="KW-1185">Reference proteome</keyword>
<dbReference type="Pfam" id="PF14824">
    <property type="entry name" value="Sirohm_synth_M"/>
    <property type="match status" value="1"/>
</dbReference>
<dbReference type="InterPro" id="IPR028161">
    <property type="entry name" value="Met8-like"/>
</dbReference>
<comment type="pathway">
    <text evidence="1">Porphyrin-containing compound metabolism; siroheme biosynthesis; sirohydrochlorin from precorrin-2: step 1/1.</text>
</comment>
<dbReference type="InterPro" id="IPR036291">
    <property type="entry name" value="NAD(P)-bd_dom_sf"/>
</dbReference>
<dbReference type="PANTHER" id="PTHR35330:SF1">
    <property type="entry name" value="SIROHEME BIOSYNTHESIS PROTEIN MET8"/>
    <property type="match status" value="1"/>
</dbReference>
<dbReference type="Pfam" id="PF13241">
    <property type="entry name" value="NAD_binding_7"/>
    <property type="match status" value="1"/>
</dbReference>
<evidence type="ECO:0000256" key="3">
    <source>
        <dbReference type="ARBA" id="ARBA00023002"/>
    </source>
</evidence>
<reference evidence="8 9" key="1">
    <citation type="submission" date="2020-09" db="EMBL/GenBank/DDBJ databases">
        <title>Characterization and genome sequencing of Ruminiclostridium sp. nov. MA18.</title>
        <authorList>
            <person name="Rettenmaier R."/>
            <person name="Kowollik M.-L."/>
            <person name="Liebl W."/>
            <person name="Zverlov V."/>
        </authorList>
    </citation>
    <scope>NUCLEOTIDE SEQUENCE [LARGE SCALE GENOMIC DNA]</scope>
    <source>
        <strain evidence="8 9">MA18</strain>
    </source>
</reference>
<dbReference type="UniPathway" id="UPA00262">
    <property type="reaction ID" value="UER00222"/>
</dbReference>
<accession>A0A7H1VIP6</accession>
<evidence type="ECO:0000256" key="4">
    <source>
        <dbReference type="ARBA" id="ARBA00023027"/>
    </source>
</evidence>
<dbReference type="PANTHER" id="PTHR35330">
    <property type="entry name" value="SIROHEME BIOSYNTHESIS PROTEIN MET8"/>
    <property type="match status" value="1"/>
</dbReference>
<dbReference type="InterPro" id="IPR006367">
    <property type="entry name" value="Sirohaem_synthase_N"/>
</dbReference>
<evidence type="ECO:0000313" key="9">
    <source>
        <dbReference type="Proteomes" id="UP000306409"/>
    </source>
</evidence>
<dbReference type="GO" id="GO:0043115">
    <property type="term" value="F:precorrin-2 dehydrogenase activity"/>
    <property type="evidence" value="ECO:0007669"/>
    <property type="project" value="UniProtKB-EC"/>
</dbReference>
<protein>
    <recommendedName>
        <fullName evidence="2">precorrin-2 dehydrogenase</fullName>
        <ecNumber evidence="2">1.3.1.76</ecNumber>
    </recommendedName>
</protein>
<dbReference type="GO" id="GO:0004325">
    <property type="term" value="F:ferrochelatase activity"/>
    <property type="evidence" value="ECO:0007669"/>
    <property type="project" value="InterPro"/>
</dbReference>
<organism evidence="8 9">
    <name type="scientific">Ruminiclostridium herbifermentans</name>
    <dbReference type="NCBI Taxonomy" id="2488810"/>
    <lineage>
        <taxon>Bacteria</taxon>
        <taxon>Bacillati</taxon>
        <taxon>Bacillota</taxon>
        <taxon>Clostridia</taxon>
        <taxon>Eubacteriales</taxon>
        <taxon>Oscillospiraceae</taxon>
        <taxon>Ruminiclostridium</taxon>
    </lineage>
</organism>
<dbReference type="Gene3D" id="1.10.8.610">
    <property type="entry name" value="SirC, precorrin-2 dehydrogenase, C-terminal helical domain-like"/>
    <property type="match status" value="1"/>
</dbReference>
<sequence>MFINLNNKKCVVIGGGEVASRKVEVLLRYKADLTVIAPEFNPTLIDLEINKKIKLIKREYSEGDIDTAALIVAATSSPMVNERVYRDAVKSNIPVNVVDNPYKCTFFFPSVVNRGDLTIGISTSGKYPALAKKIRKVTEKYITEDYSEIVSLLADFRLWVSHSNLSKKEREKILAQVLDEFYDKGNIKPQALLDILLNYKSKLSIRNSNA</sequence>
<evidence type="ECO:0000259" key="7">
    <source>
        <dbReference type="Pfam" id="PF14824"/>
    </source>
</evidence>
<keyword evidence="4" id="KW-0520">NAD</keyword>
<evidence type="ECO:0000313" key="8">
    <source>
        <dbReference type="EMBL" id="QNU65258.1"/>
    </source>
</evidence>
<keyword evidence="3" id="KW-0560">Oxidoreductase</keyword>
<name>A0A7H1VIP6_9FIRM</name>
<dbReference type="InterPro" id="IPR028281">
    <property type="entry name" value="Sirohaem_synthase_central"/>
</dbReference>
<dbReference type="SUPFAM" id="SSF51735">
    <property type="entry name" value="NAD(P)-binding Rossmann-fold domains"/>
    <property type="match status" value="1"/>
</dbReference>
<dbReference type="AlphaFoldDB" id="A0A7H1VIP6"/>
<gene>
    <name evidence="8" type="ORF">EHE19_009900</name>
</gene>
<keyword evidence="5" id="KW-0627">Porphyrin biosynthesis</keyword>
<evidence type="ECO:0000256" key="6">
    <source>
        <dbReference type="ARBA" id="ARBA00047561"/>
    </source>
</evidence>
<proteinExistence type="predicted"/>
<dbReference type="SUPFAM" id="SSF75615">
    <property type="entry name" value="Siroheme synthase middle domains-like"/>
    <property type="match status" value="1"/>
</dbReference>
<dbReference type="KEGG" id="rher:EHE19_009900"/>
<feature type="domain" description="Siroheme synthase central" evidence="7">
    <location>
        <begin position="114"/>
        <end position="136"/>
    </location>
</feature>
<dbReference type="Gene3D" id="3.40.50.720">
    <property type="entry name" value="NAD(P)-binding Rossmann-like Domain"/>
    <property type="match status" value="1"/>
</dbReference>
<dbReference type="Proteomes" id="UP000306409">
    <property type="component" value="Chromosome"/>
</dbReference>